<dbReference type="Pfam" id="PF00651">
    <property type="entry name" value="BTB"/>
    <property type="match status" value="1"/>
</dbReference>
<comment type="caution">
    <text evidence="3">The sequence shown here is derived from an EMBL/GenBank/DDBJ whole genome shotgun (WGS) entry which is preliminary data.</text>
</comment>
<evidence type="ECO:0000259" key="2">
    <source>
        <dbReference type="PROSITE" id="PS50097"/>
    </source>
</evidence>
<dbReference type="Proteomes" id="UP001296104">
    <property type="component" value="Unassembled WGS sequence"/>
</dbReference>
<sequence length="439" mass="50531">MSSANTGKRRAEDDGGGEPKRACLRYGKVIRVKVTRDPKRPRVPNEDDERTFSVHKDVLQCSEYFRDLTAKDTKKEELTLENIADCFAFEQYLDWLYHGEIDKIHHGASSKDLMPQAMLDGYILRTICNLLLLAVKLDDTAFGDYVWAFLILDEAAWMNDDAFRYFPLRLEEGIVLWNSRMCKGLRSRIADLVLPGLKRTVLSANCDRCPEELYICLSQALPCSYKVYVGNDDSQEVIRVNNRLLPVASTLFRRATEGSHDEEGAWIIPLEQHTPKCFYRYLRCVELMEVHYEDIVDAPFEDHNGVRLPVAGETHREQLMHNLCEIWMLAEHVDDKLTRDACMRHIIDLWTNHGFMISWDTLHFIGNEVPKYSRLRKWAVDTVVPSITTDAADLLAKLPAALLSQLLVAAAVYLRKGTTRKDRLAMVPHLKDLHEYCDK</sequence>
<dbReference type="PROSITE" id="PS50097">
    <property type="entry name" value="BTB"/>
    <property type="match status" value="1"/>
</dbReference>
<evidence type="ECO:0000313" key="4">
    <source>
        <dbReference type="Proteomes" id="UP001296104"/>
    </source>
</evidence>
<reference evidence="3" key="1">
    <citation type="submission" date="2023-11" db="EMBL/GenBank/DDBJ databases">
        <authorList>
            <person name="Alioto T."/>
            <person name="Alioto T."/>
            <person name="Gomez Garrido J."/>
        </authorList>
    </citation>
    <scope>NUCLEOTIDE SEQUENCE</scope>
</reference>
<dbReference type="Gene3D" id="3.30.710.10">
    <property type="entry name" value="Potassium Channel Kv1.1, Chain A"/>
    <property type="match status" value="1"/>
</dbReference>
<feature type="region of interest" description="Disordered" evidence="1">
    <location>
        <begin position="1"/>
        <end position="22"/>
    </location>
</feature>
<keyword evidence="4" id="KW-1185">Reference proteome</keyword>
<evidence type="ECO:0000256" key="1">
    <source>
        <dbReference type="SAM" id="MobiDB-lite"/>
    </source>
</evidence>
<evidence type="ECO:0000313" key="3">
    <source>
        <dbReference type="EMBL" id="CAK3792192.1"/>
    </source>
</evidence>
<feature type="compositionally biased region" description="Basic and acidic residues" evidence="1">
    <location>
        <begin position="9"/>
        <end position="21"/>
    </location>
</feature>
<gene>
    <name evidence="3" type="ORF">LECACI_7A000722</name>
</gene>
<dbReference type="AlphaFoldDB" id="A0AAI8W253"/>
<dbReference type="CDD" id="cd18186">
    <property type="entry name" value="BTB_POZ_ZBTB_KLHL-like"/>
    <property type="match status" value="1"/>
</dbReference>
<proteinExistence type="predicted"/>
<dbReference type="SUPFAM" id="SSF54695">
    <property type="entry name" value="POZ domain"/>
    <property type="match status" value="1"/>
</dbReference>
<dbReference type="InterPro" id="IPR000210">
    <property type="entry name" value="BTB/POZ_dom"/>
</dbReference>
<dbReference type="EMBL" id="CAVMBE010000002">
    <property type="protein sequence ID" value="CAK3792192.1"/>
    <property type="molecule type" value="Genomic_DNA"/>
</dbReference>
<dbReference type="InterPro" id="IPR011333">
    <property type="entry name" value="SKP1/BTB/POZ_sf"/>
</dbReference>
<organism evidence="3 4">
    <name type="scientific">Lecanosticta acicola</name>
    <dbReference type="NCBI Taxonomy" id="111012"/>
    <lineage>
        <taxon>Eukaryota</taxon>
        <taxon>Fungi</taxon>
        <taxon>Dikarya</taxon>
        <taxon>Ascomycota</taxon>
        <taxon>Pezizomycotina</taxon>
        <taxon>Dothideomycetes</taxon>
        <taxon>Dothideomycetidae</taxon>
        <taxon>Mycosphaerellales</taxon>
        <taxon>Mycosphaerellaceae</taxon>
        <taxon>Lecanosticta</taxon>
    </lineage>
</organism>
<name>A0AAI8W253_9PEZI</name>
<feature type="domain" description="BTB" evidence="2">
    <location>
        <begin position="48"/>
        <end position="105"/>
    </location>
</feature>
<protein>
    <recommendedName>
        <fullName evidence="2">BTB domain-containing protein</fullName>
    </recommendedName>
</protein>
<accession>A0AAI8W253</accession>